<proteinExistence type="predicted"/>
<organism evidence="1 2">
    <name type="scientific">Haemonchus contortus</name>
    <name type="common">Barber pole worm</name>
    <dbReference type="NCBI Taxonomy" id="6289"/>
    <lineage>
        <taxon>Eukaryota</taxon>
        <taxon>Metazoa</taxon>
        <taxon>Ecdysozoa</taxon>
        <taxon>Nematoda</taxon>
        <taxon>Chromadorea</taxon>
        <taxon>Rhabditida</taxon>
        <taxon>Rhabditina</taxon>
        <taxon>Rhabditomorpha</taxon>
        <taxon>Strongyloidea</taxon>
        <taxon>Trichostrongylidae</taxon>
        <taxon>Haemonchus</taxon>
    </lineage>
</organism>
<name>A0A7I4YVL3_HAECO</name>
<evidence type="ECO:0000313" key="2">
    <source>
        <dbReference type="WBParaSite" id="HCON_00146665-00001"/>
    </source>
</evidence>
<dbReference type="AlphaFoldDB" id="A0A7I4YVL3"/>
<protein>
    <submittedName>
        <fullName evidence="2">Conserved domain protein</fullName>
    </submittedName>
</protein>
<evidence type="ECO:0000313" key="1">
    <source>
        <dbReference type="Proteomes" id="UP000025227"/>
    </source>
</evidence>
<accession>A0A7I4YVL3</accession>
<keyword evidence="1" id="KW-1185">Reference proteome</keyword>
<dbReference type="WBParaSite" id="HCON_00146665-00001">
    <property type="protein sequence ID" value="HCON_00146665-00001"/>
    <property type="gene ID" value="HCON_00146665"/>
</dbReference>
<sequence length="84" mass="9198">MTKNVSKMAKLSYKGRSCLPKPRGDMSDEFNRLAPKFAIPFGNQKKKVTTALGTTANYGCNGIFDKKNTEKDCIIVGCLFSSAN</sequence>
<dbReference type="Proteomes" id="UP000025227">
    <property type="component" value="Unplaced"/>
</dbReference>
<reference evidence="2" key="1">
    <citation type="submission" date="2020-12" db="UniProtKB">
        <authorList>
            <consortium name="WormBaseParasite"/>
        </authorList>
    </citation>
    <scope>IDENTIFICATION</scope>
    <source>
        <strain evidence="2">MHco3</strain>
    </source>
</reference>